<accession>A0A7J7H595</accession>
<dbReference type="EMBL" id="JACBKZ010000006">
    <property type="protein sequence ID" value="KAF5947727.1"/>
    <property type="molecule type" value="Genomic_DNA"/>
</dbReference>
<keyword evidence="3" id="KW-1185">Reference proteome</keyword>
<evidence type="ECO:0000256" key="1">
    <source>
        <dbReference type="SAM" id="MobiDB-lite"/>
    </source>
</evidence>
<feature type="region of interest" description="Disordered" evidence="1">
    <location>
        <begin position="38"/>
        <end position="68"/>
    </location>
</feature>
<name>A0A7J7H595_CAMSI</name>
<reference evidence="3" key="1">
    <citation type="journal article" date="2020" name="Nat. Commun.">
        <title>Genome assembly of wild tea tree DASZ reveals pedigree and selection history of tea varieties.</title>
        <authorList>
            <person name="Zhang W."/>
            <person name="Zhang Y."/>
            <person name="Qiu H."/>
            <person name="Guo Y."/>
            <person name="Wan H."/>
            <person name="Zhang X."/>
            <person name="Scossa F."/>
            <person name="Alseekh S."/>
            <person name="Zhang Q."/>
            <person name="Wang P."/>
            <person name="Xu L."/>
            <person name="Schmidt M.H."/>
            <person name="Jia X."/>
            <person name="Li D."/>
            <person name="Zhu A."/>
            <person name="Guo F."/>
            <person name="Chen W."/>
            <person name="Ni D."/>
            <person name="Usadel B."/>
            <person name="Fernie A.R."/>
            <person name="Wen W."/>
        </authorList>
    </citation>
    <scope>NUCLEOTIDE SEQUENCE [LARGE SCALE GENOMIC DNA]</scope>
    <source>
        <strain evidence="3">cv. G240</strain>
    </source>
</reference>
<organism evidence="2 3">
    <name type="scientific">Camellia sinensis</name>
    <name type="common">Tea plant</name>
    <name type="synonym">Thea sinensis</name>
    <dbReference type="NCBI Taxonomy" id="4442"/>
    <lineage>
        <taxon>Eukaryota</taxon>
        <taxon>Viridiplantae</taxon>
        <taxon>Streptophyta</taxon>
        <taxon>Embryophyta</taxon>
        <taxon>Tracheophyta</taxon>
        <taxon>Spermatophyta</taxon>
        <taxon>Magnoliopsida</taxon>
        <taxon>eudicotyledons</taxon>
        <taxon>Gunneridae</taxon>
        <taxon>Pentapetalae</taxon>
        <taxon>asterids</taxon>
        <taxon>Ericales</taxon>
        <taxon>Theaceae</taxon>
        <taxon>Camellia</taxon>
    </lineage>
</organism>
<dbReference type="Proteomes" id="UP000593564">
    <property type="component" value="Unassembled WGS sequence"/>
</dbReference>
<dbReference type="AlphaFoldDB" id="A0A7J7H595"/>
<sequence length="68" mass="7301">MGVGPSGKGLGSLKQRSRVRVFVDAANPLGRGSRICARQLPRRISPGSKKLGDTVGDRKKKKKSLIQT</sequence>
<protein>
    <submittedName>
        <fullName evidence="2">Uncharacterized protein</fullName>
    </submittedName>
</protein>
<comment type="caution">
    <text evidence="2">The sequence shown here is derived from an EMBL/GenBank/DDBJ whole genome shotgun (WGS) entry which is preliminary data.</text>
</comment>
<evidence type="ECO:0000313" key="2">
    <source>
        <dbReference type="EMBL" id="KAF5947727.1"/>
    </source>
</evidence>
<evidence type="ECO:0000313" key="3">
    <source>
        <dbReference type="Proteomes" id="UP000593564"/>
    </source>
</evidence>
<proteinExistence type="predicted"/>
<reference evidence="2 3" key="2">
    <citation type="submission" date="2020-07" db="EMBL/GenBank/DDBJ databases">
        <title>Genome assembly of wild tea tree DASZ reveals pedigree and selection history of tea varieties.</title>
        <authorList>
            <person name="Zhang W."/>
        </authorList>
    </citation>
    <scope>NUCLEOTIDE SEQUENCE [LARGE SCALE GENOMIC DNA]</scope>
    <source>
        <strain evidence="3">cv. G240</strain>
        <tissue evidence="2">Leaf</tissue>
    </source>
</reference>
<feature type="compositionally biased region" description="Basic residues" evidence="1">
    <location>
        <begin position="58"/>
        <end position="68"/>
    </location>
</feature>
<gene>
    <name evidence="2" type="ORF">HYC85_013684</name>
</gene>